<sequence length="286" mass="31856">MARIQEHGQSYSNKDYEIARAFFHAKPLSLAQIDAAAPSDDQVANDQGTVQFHLIGQKSDDPKYSGIMNENQDNLLAIGGLVHDFMHTNYPDIGSKKLDINTWTNIVGHIPNLSVGPQKQRSFSYKVAGTSVSGIFLSLIAKAIVTEGASLMTDFQSFMTAMGNLTFSANRNTPHYKAVTCTYQSYLLDNGEGGYFDYGAIVLREIEFKEHFLELKSCCSSTKFVNIDMSYTEVTNLLQTRRIREGGPDYKNFQGLVNKNSTEQFKKAQNFFNGGSTPQNEIKPQV</sequence>
<dbReference type="RefSeq" id="WP_222034428.1">
    <property type="nucleotide sequence ID" value="NZ_JAAXDD010000014.1"/>
</dbReference>
<gene>
    <name evidence="2" type="ORF">HFO42_30110</name>
</gene>
<feature type="domain" description="Virulence factor Evf" evidence="1">
    <location>
        <begin position="44"/>
        <end position="274"/>
    </location>
</feature>
<comment type="caution">
    <text evidence="2">The sequence shown here is derived from an EMBL/GenBank/DDBJ whole genome shotgun (WGS) entry which is preliminary data.</text>
</comment>
<proteinExistence type="predicted"/>
<dbReference type="Proteomes" id="UP000825699">
    <property type="component" value="Unassembled WGS sequence"/>
</dbReference>
<organism evidence="2 3">
    <name type="scientific">Rhizobium leguminosarum</name>
    <dbReference type="NCBI Taxonomy" id="384"/>
    <lineage>
        <taxon>Bacteria</taxon>
        <taxon>Pseudomonadati</taxon>
        <taxon>Pseudomonadota</taxon>
        <taxon>Alphaproteobacteria</taxon>
        <taxon>Hyphomicrobiales</taxon>
        <taxon>Rhizobiaceae</taxon>
        <taxon>Rhizobium/Agrobacterium group</taxon>
        <taxon>Rhizobium</taxon>
    </lineage>
</organism>
<dbReference type="AlphaFoldDB" id="A0AAJ1EP08"/>
<dbReference type="EMBL" id="JAAXEP010000019">
    <property type="protein sequence ID" value="MBY5632304.1"/>
    <property type="molecule type" value="Genomic_DNA"/>
</dbReference>
<accession>A0AAJ1EP08</accession>
<evidence type="ECO:0000313" key="3">
    <source>
        <dbReference type="Proteomes" id="UP000825699"/>
    </source>
</evidence>
<reference evidence="2" key="1">
    <citation type="submission" date="2020-04" db="EMBL/GenBank/DDBJ databases">
        <title>Global-level population genomics supports evidence of horizontal gene transfer on evolution of Rhizobia in Lentils.</title>
        <authorList>
            <person name="Gai Y."/>
            <person name="Cook D."/>
            <person name="Riely B."/>
        </authorList>
    </citation>
    <scope>NUCLEOTIDE SEQUENCE</scope>
    <source>
        <strain evidence="2">Derici101B</strain>
    </source>
</reference>
<dbReference type="InterPro" id="IPR041576">
    <property type="entry name" value="Evf"/>
</dbReference>
<evidence type="ECO:0000259" key="1">
    <source>
        <dbReference type="Pfam" id="PF18270"/>
    </source>
</evidence>
<dbReference type="Pfam" id="PF18270">
    <property type="entry name" value="Evf"/>
    <property type="match status" value="1"/>
</dbReference>
<protein>
    <recommendedName>
        <fullName evidence="1">Virulence factor Evf domain-containing protein</fullName>
    </recommendedName>
</protein>
<evidence type="ECO:0000313" key="2">
    <source>
        <dbReference type="EMBL" id="MBY5632304.1"/>
    </source>
</evidence>
<name>A0AAJ1EP08_RHILE</name>